<gene>
    <name evidence="3" type="ORF">ACFSC3_17775</name>
</gene>
<evidence type="ECO:0000256" key="1">
    <source>
        <dbReference type="SAM" id="SignalP"/>
    </source>
</evidence>
<dbReference type="Proteomes" id="UP001597283">
    <property type="component" value="Unassembled WGS sequence"/>
</dbReference>
<protein>
    <submittedName>
        <fullName evidence="3">YybH family protein</fullName>
    </submittedName>
</protein>
<dbReference type="EMBL" id="JBHUFC010000020">
    <property type="protein sequence ID" value="MFD1789407.1"/>
    <property type="molecule type" value="Genomic_DNA"/>
</dbReference>
<reference evidence="4" key="1">
    <citation type="journal article" date="2019" name="Int. J. Syst. Evol. Microbiol.">
        <title>The Global Catalogue of Microorganisms (GCM) 10K type strain sequencing project: providing services to taxonomists for standard genome sequencing and annotation.</title>
        <authorList>
            <consortium name="The Broad Institute Genomics Platform"/>
            <consortium name="The Broad Institute Genome Sequencing Center for Infectious Disease"/>
            <person name="Wu L."/>
            <person name="Ma J."/>
        </authorList>
    </citation>
    <scope>NUCLEOTIDE SEQUENCE [LARGE SCALE GENOMIC DNA]</scope>
    <source>
        <strain evidence="4">Q85</strain>
    </source>
</reference>
<dbReference type="InterPro" id="IPR027843">
    <property type="entry name" value="DUF4440"/>
</dbReference>
<dbReference type="InterPro" id="IPR032710">
    <property type="entry name" value="NTF2-like_dom_sf"/>
</dbReference>
<feature type="chain" id="PRO_5045379519" evidence="1">
    <location>
        <begin position="43"/>
        <end position="176"/>
    </location>
</feature>
<dbReference type="RefSeq" id="WP_380941564.1">
    <property type="nucleotide sequence ID" value="NZ_JBHUFC010000020.1"/>
</dbReference>
<name>A0ABW4NGZ3_9SPHN</name>
<evidence type="ECO:0000259" key="2">
    <source>
        <dbReference type="Pfam" id="PF14534"/>
    </source>
</evidence>
<proteinExistence type="predicted"/>
<feature type="signal peptide" evidence="1">
    <location>
        <begin position="1"/>
        <end position="42"/>
    </location>
</feature>
<feature type="domain" description="DUF4440" evidence="2">
    <location>
        <begin position="53"/>
        <end position="162"/>
    </location>
</feature>
<keyword evidence="1" id="KW-0732">Signal</keyword>
<organism evidence="3 4">
    <name type="scientific">Sphingomonas floccifaciens</name>
    <dbReference type="NCBI Taxonomy" id="1844115"/>
    <lineage>
        <taxon>Bacteria</taxon>
        <taxon>Pseudomonadati</taxon>
        <taxon>Pseudomonadota</taxon>
        <taxon>Alphaproteobacteria</taxon>
        <taxon>Sphingomonadales</taxon>
        <taxon>Sphingomonadaceae</taxon>
        <taxon>Sphingomonas</taxon>
    </lineage>
</organism>
<dbReference type="SUPFAM" id="SSF54427">
    <property type="entry name" value="NTF2-like"/>
    <property type="match status" value="1"/>
</dbReference>
<evidence type="ECO:0000313" key="3">
    <source>
        <dbReference type="EMBL" id="MFD1789407.1"/>
    </source>
</evidence>
<accession>A0ABW4NGZ3</accession>
<dbReference type="Gene3D" id="3.10.450.50">
    <property type="match status" value="1"/>
</dbReference>
<comment type="caution">
    <text evidence="3">The sequence shown here is derived from an EMBL/GenBank/DDBJ whole genome shotgun (WGS) entry which is preliminary data.</text>
</comment>
<keyword evidence="4" id="KW-1185">Reference proteome</keyword>
<dbReference type="Pfam" id="PF14534">
    <property type="entry name" value="DUF4440"/>
    <property type="match status" value="1"/>
</dbReference>
<evidence type="ECO:0000313" key="4">
    <source>
        <dbReference type="Proteomes" id="UP001597283"/>
    </source>
</evidence>
<sequence length="176" mass="19310">MRATLYRTAAPPNAPAWCRRALRRGLPRLLVLAAMLSPPAFAQSPPSETAAVQTVLEQYKQAIERLDATGTERLFSSDSKVFESGGSEGTYAQYLAHHLGPELKEFSAFRFSNYRASVKLENGLALADEAYEYTITTKAGETVQRRGVATSVLKKIAGNWRIVILHTSSRKPPAGK</sequence>